<keyword evidence="2" id="KW-0805">Transcription regulation</keyword>
<sequence>MPKQKPGGSRRSGVKPPAPHAGRAGKGGKPTGKNGKATSPGKRGTAGGPRAPKASVSAAASTSLPEGPFRLGVIPGAMPGKWIDTWNERMPHNRLELVPIPVAAQFEALDAGDVDAALVRLPIDGADLHVIALYDEVPVVVMPAESHLTAADELEPADLAGEVLIVPADDVLGFRAPGAQKPRFGAPATTEDAVAIVASGVGIVVVPMSLARLHHRKDTEYRPLRDAPISTVALAWPAGRDDPLADVFVGIVRGRTANSSR</sequence>
<dbReference type="Gene3D" id="3.40.190.10">
    <property type="entry name" value="Periplasmic binding protein-like II"/>
    <property type="match status" value="2"/>
</dbReference>
<dbReference type="PANTHER" id="PTHR30346">
    <property type="entry name" value="TRANSCRIPTIONAL DUAL REGULATOR HCAR-RELATED"/>
    <property type="match status" value="1"/>
</dbReference>
<dbReference type="Proteomes" id="UP001500540">
    <property type="component" value="Unassembled WGS sequence"/>
</dbReference>
<organism evidence="7 8">
    <name type="scientific">Microbacterium kribbense</name>
    <dbReference type="NCBI Taxonomy" id="433645"/>
    <lineage>
        <taxon>Bacteria</taxon>
        <taxon>Bacillati</taxon>
        <taxon>Actinomycetota</taxon>
        <taxon>Actinomycetes</taxon>
        <taxon>Micrococcales</taxon>
        <taxon>Microbacteriaceae</taxon>
        <taxon>Microbacterium</taxon>
    </lineage>
</organism>
<name>A0ABP7GRQ3_9MICO</name>
<evidence type="ECO:0000256" key="2">
    <source>
        <dbReference type="ARBA" id="ARBA00023015"/>
    </source>
</evidence>
<dbReference type="EMBL" id="BAABAF010000009">
    <property type="protein sequence ID" value="GAA3774189.1"/>
    <property type="molecule type" value="Genomic_DNA"/>
</dbReference>
<keyword evidence="4" id="KW-0804">Transcription</keyword>
<gene>
    <name evidence="7" type="ORF">GCM10022240_27490</name>
</gene>
<feature type="domain" description="LysR substrate-binding" evidence="6">
    <location>
        <begin position="64"/>
        <end position="255"/>
    </location>
</feature>
<dbReference type="Pfam" id="PF03466">
    <property type="entry name" value="LysR_substrate"/>
    <property type="match status" value="1"/>
</dbReference>
<dbReference type="InterPro" id="IPR005119">
    <property type="entry name" value="LysR_subst-bd"/>
</dbReference>
<dbReference type="CDD" id="cd08414">
    <property type="entry name" value="PBP2_LTTR_aromatics_like"/>
    <property type="match status" value="1"/>
</dbReference>
<proteinExistence type="inferred from homology"/>
<evidence type="ECO:0000313" key="8">
    <source>
        <dbReference type="Proteomes" id="UP001500540"/>
    </source>
</evidence>
<keyword evidence="8" id="KW-1185">Reference proteome</keyword>
<evidence type="ECO:0000256" key="5">
    <source>
        <dbReference type="SAM" id="MobiDB-lite"/>
    </source>
</evidence>
<evidence type="ECO:0000256" key="1">
    <source>
        <dbReference type="ARBA" id="ARBA00009437"/>
    </source>
</evidence>
<dbReference type="SUPFAM" id="SSF53850">
    <property type="entry name" value="Periplasmic binding protein-like II"/>
    <property type="match status" value="1"/>
</dbReference>
<feature type="region of interest" description="Disordered" evidence="5">
    <location>
        <begin position="1"/>
        <end position="62"/>
    </location>
</feature>
<keyword evidence="3" id="KW-0238">DNA-binding</keyword>
<evidence type="ECO:0000313" key="7">
    <source>
        <dbReference type="EMBL" id="GAA3774189.1"/>
    </source>
</evidence>
<dbReference type="PANTHER" id="PTHR30346:SF0">
    <property type="entry name" value="HCA OPERON TRANSCRIPTIONAL ACTIVATOR HCAR"/>
    <property type="match status" value="1"/>
</dbReference>
<protein>
    <recommendedName>
        <fullName evidence="6">LysR substrate-binding domain-containing protein</fullName>
    </recommendedName>
</protein>
<comment type="caution">
    <text evidence="7">The sequence shown here is derived from an EMBL/GenBank/DDBJ whole genome shotgun (WGS) entry which is preliminary data.</text>
</comment>
<evidence type="ECO:0000256" key="4">
    <source>
        <dbReference type="ARBA" id="ARBA00023163"/>
    </source>
</evidence>
<evidence type="ECO:0000256" key="3">
    <source>
        <dbReference type="ARBA" id="ARBA00023125"/>
    </source>
</evidence>
<reference evidence="8" key="1">
    <citation type="journal article" date="2019" name="Int. J. Syst. Evol. Microbiol.">
        <title>The Global Catalogue of Microorganisms (GCM) 10K type strain sequencing project: providing services to taxonomists for standard genome sequencing and annotation.</title>
        <authorList>
            <consortium name="The Broad Institute Genomics Platform"/>
            <consortium name="The Broad Institute Genome Sequencing Center for Infectious Disease"/>
            <person name="Wu L."/>
            <person name="Ma J."/>
        </authorList>
    </citation>
    <scope>NUCLEOTIDE SEQUENCE [LARGE SCALE GENOMIC DNA]</scope>
    <source>
        <strain evidence="8">JCM 16950</strain>
    </source>
</reference>
<comment type="similarity">
    <text evidence="1">Belongs to the LysR transcriptional regulatory family.</text>
</comment>
<accession>A0ABP7GRQ3</accession>
<evidence type="ECO:0000259" key="6">
    <source>
        <dbReference type="Pfam" id="PF03466"/>
    </source>
</evidence>